<reference evidence="2" key="1">
    <citation type="journal article" date="2023" name="Int. J. Syst. Evol. Microbiol.">
        <title>Mesoterricola silvestris gen. nov., sp. nov., Mesoterricola sediminis sp. nov., Geothrix oryzae sp. nov., Geothrix edaphica sp. nov., Geothrix rubra sp. nov., and Geothrix limicola sp. nov., six novel members of Acidobacteriota isolated from soils.</title>
        <authorList>
            <person name="Itoh H."/>
            <person name="Sugisawa Y."/>
            <person name="Mise K."/>
            <person name="Xu Z."/>
            <person name="Kuniyasu M."/>
            <person name="Ushijima N."/>
            <person name="Kawano K."/>
            <person name="Kobayashi E."/>
            <person name="Shiratori Y."/>
            <person name="Masuda Y."/>
            <person name="Senoo K."/>
        </authorList>
    </citation>
    <scope>NUCLEOTIDE SEQUENCE</scope>
    <source>
        <strain evidence="2">W786</strain>
    </source>
</reference>
<evidence type="ECO:0000256" key="1">
    <source>
        <dbReference type="SAM" id="Phobius"/>
    </source>
</evidence>
<evidence type="ECO:0000313" key="3">
    <source>
        <dbReference type="Proteomes" id="UP001228113"/>
    </source>
</evidence>
<dbReference type="EMBL" id="AP027081">
    <property type="protein sequence ID" value="BDU77660.1"/>
    <property type="molecule type" value="Genomic_DNA"/>
</dbReference>
<keyword evidence="1" id="KW-0812">Transmembrane</keyword>
<keyword evidence="1" id="KW-1133">Transmembrane helix</keyword>
<dbReference type="Proteomes" id="UP001228113">
    <property type="component" value="Chromosome"/>
</dbReference>
<protein>
    <submittedName>
        <fullName evidence="2">Uncharacterized protein</fullName>
    </submittedName>
</protein>
<proteinExistence type="predicted"/>
<keyword evidence="3" id="KW-1185">Reference proteome</keyword>
<accession>A0AA48KE35</accession>
<organism evidence="2 3">
    <name type="scientific">Mesoterricola sediminis</name>
    <dbReference type="NCBI Taxonomy" id="2927980"/>
    <lineage>
        <taxon>Bacteria</taxon>
        <taxon>Pseudomonadati</taxon>
        <taxon>Acidobacteriota</taxon>
        <taxon>Holophagae</taxon>
        <taxon>Holophagales</taxon>
        <taxon>Holophagaceae</taxon>
        <taxon>Mesoterricola</taxon>
    </lineage>
</organism>
<keyword evidence="1" id="KW-0472">Membrane</keyword>
<feature type="transmembrane region" description="Helical" evidence="1">
    <location>
        <begin position="92"/>
        <end position="112"/>
    </location>
</feature>
<dbReference type="AlphaFoldDB" id="A0AA48KE35"/>
<feature type="transmembrane region" description="Helical" evidence="1">
    <location>
        <begin position="16"/>
        <end position="34"/>
    </location>
</feature>
<sequence>MDANGNPPSITRAWRIAYGIGLFICVAWPLFLQLMLGTVIRPGAEAPGGVARELGYTFTGLTFAAAIFITWRSGKARAGLAALPPQARPGAVLRETVLYAALCELSALYGLATYALGGNLAERYARSFIALATVMFFVFVPRLQAWLEAAGEEAP</sequence>
<evidence type="ECO:0000313" key="2">
    <source>
        <dbReference type="EMBL" id="BDU77660.1"/>
    </source>
</evidence>
<gene>
    <name evidence="2" type="ORF">METESE_26180</name>
</gene>
<feature type="transmembrane region" description="Helical" evidence="1">
    <location>
        <begin position="124"/>
        <end position="140"/>
    </location>
</feature>
<name>A0AA48KE35_9BACT</name>
<dbReference type="KEGG" id="msea:METESE_26180"/>
<feature type="transmembrane region" description="Helical" evidence="1">
    <location>
        <begin position="54"/>
        <end position="71"/>
    </location>
</feature>
<dbReference type="RefSeq" id="WP_243334958.1">
    <property type="nucleotide sequence ID" value="NZ_AP027081.1"/>
</dbReference>